<evidence type="ECO:0000313" key="3">
    <source>
        <dbReference type="Proteomes" id="UP000030661"/>
    </source>
</evidence>
<name>A0A081BY24_VECG1</name>
<evidence type="ECO:0000259" key="1">
    <source>
        <dbReference type="Pfam" id="PF04015"/>
    </source>
</evidence>
<sequence>MRRSTVVIVQDISVFRGETIQQTVVARMIQSGISKLMGTTDASSAWNQLFRADDTVGLKVNCLAGRGLSTHPEVAYGIVEGLKLVGIPEEHIIIWDKTNRDLKRGGYQVNTGKRGVKCFGTDALRNGYETTPSIAGQVGSLFSTILSQYCSATVNIPLLKDHDLSGVSISLKNFYGAIHNPNKYHQNNCNPYIADLNTHPYIQKKVKLIICDALLPQYHGGPSFKPQWTWKFGALLFSLDPVALDAVGADLIEQQRRQHGIPTLREAGRHPQYIHTAAEYGLGVDDLSRIDIMYC</sequence>
<dbReference type="EMBL" id="DF820465">
    <property type="protein sequence ID" value="GAK57229.1"/>
    <property type="molecule type" value="Genomic_DNA"/>
</dbReference>
<dbReference type="InterPro" id="IPR007160">
    <property type="entry name" value="DUF362"/>
</dbReference>
<organism evidence="2">
    <name type="scientific">Vecturithrix granuli</name>
    <dbReference type="NCBI Taxonomy" id="1499967"/>
    <lineage>
        <taxon>Bacteria</taxon>
        <taxon>Candidatus Moduliflexota</taxon>
        <taxon>Candidatus Vecturitrichia</taxon>
        <taxon>Candidatus Vecturitrichales</taxon>
        <taxon>Candidatus Vecturitrichaceae</taxon>
        <taxon>Candidatus Vecturithrix</taxon>
    </lineage>
</organism>
<proteinExistence type="predicted"/>
<dbReference type="eggNOG" id="COG2006">
    <property type="taxonomic scope" value="Bacteria"/>
</dbReference>
<dbReference type="Pfam" id="PF04015">
    <property type="entry name" value="DUF362"/>
    <property type="match status" value="1"/>
</dbReference>
<dbReference type="HOGENOM" id="CLU_061159_0_0_0"/>
<accession>A0A081BY24</accession>
<dbReference type="Proteomes" id="UP000030661">
    <property type="component" value="Unassembled WGS sequence"/>
</dbReference>
<dbReference type="STRING" id="1499967.U27_04194"/>
<dbReference type="AlphaFoldDB" id="A0A081BY24"/>
<feature type="domain" description="DUF362" evidence="1">
    <location>
        <begin position="56"/>
        <end position="250"/>
    </location>
</feature>
<evidence type="ECO:0000313" key="2">
    <source>
        <dbReference type="EMBL" id="GAK57229.1"/>
    </source>
</evidence>
<keyword evidence="3" id="KW-1185">Reference proteome</keyword>
<reference evidence="2" key="1">
    <citation type="journal article" date="2015" name="PeerJ">
        <title>First genomic representation of candidate bacterial phylum KSB3 points to enhanced environmental sensing as a trigger of wastewater bulking.</title>
        <authorList>
            <person name="Sekiguchi Y."/>
            <person name="Ohashi A."/>
            <person name="Parks D.H."/>
            <person name="Yamauchi T."/>
            <person name="Tyson G.W."/>
            <person name="Hugenholtz P."/>
        </authorList>
    </citation>
    <scope>NUCLEOTIDE SEQUENCE [LARGE SCALE GENOMIC DNA]</scope>
</reference>
<protein>
    <recommendedName>
        <fullName evidence="1">DUF362 domain-containing protein</fullName>
    </recommendedName>
</protein>
<gene>
    <name evidence="2" type="ORF">U27_04194</name>
</gene>